<dbReference type="InterPro" id="IPR008979">
    <property type="entry name" value="Galactose-bd-like_sf"/>
</dbReference>
<gene>
    <name evidence="1" type="ORF">PAC_11643</name>
</gene>
<evidence type="ECO:0000313" key="2">
    <source>
        <dbReference type="Proteomes" id="UP000184330"/>
    </source>
</evidence>
<evidence type="ECO:0008006" key="3">
    <source>
        <dbReference type="Google" id="ProtNLM"/>
    </source>
</evidence>
<dbReference type="Proteomes" id="UP000184330">
    <property type="component" value="Unassembled WGS sequence"/>
</dbReference>
<keyword evidence="2" id="KW-1185">Reference proteome</keyword>
<dbReference type="OrthoDB" id="2588159at2759"/>
<accession>A0A1L7X9S4</accession>
<dbReference type="PANTHER" id="PTHR36848">
    <property type="entry name" value="DNA-BINDING PROTEIN (PUTATIVE SECRETED PROTEIN)-RELATED"/>
    <property type="match status" value="1"/>
</dbReference>
<dbReference type="STRING" id="576137.A0A1L7X9S4"/>
<name>A0A1L7X9S4_9HELO</name>
<dbReference type="AlphaFoldDB" id="A0A1L7X9S4"/>
<dbReference type="PANTHER" id="PTHR36848:SF2">
    <property type="entry name" value="SECRETED PROTEIN"/>
    <property type="match status" value="1"/>
</dbReference>
<dbReference type="SUPFAM" id="SSF49785">
    <property type="entry name" value="Galactose-binding domain-like"/>
    <property type="match status" value="1"/>
</dbReference>
<dbReference type="InterPro" id="IPR053161">
    <property type="entry name" value="Ulvan_degrading_GH"/>
</dbReference>
<proteinExistence type="predicted"/>
<reference evidence="1 2" key="1">
    <citation type="submission" date="2016-03" db="EMBL/GenBank/DDBJ databases">
        <authorList>
            <person name="Ploux O."/>
        </authorList>
    </citation>
    <scope>NUCLEOTIDE SEQUENCE [LARGE SCALE GENOMIC DNA]</scope>
    <source>
        <strain evidence="1 2">UAMH 11012</strain>
    </source>
</reference>
<organism evidence="1 2">
    <name type="scientific">Phialocephala subalpina</name>
    <dbReference type="NCBI Taxonomy" id="576137"/>
    <lineage>
        <taxon>Eukaryota</taxon>
        <taxon>Fungi</taxon>
        <taxon>Dikarya</taxon>
        <taxon>Ascomycota</taxon>
        <taxon>Pezizomycotina</taxon>
        <taxon>Leotiomycetes</taxon>
        <taxon>Helotiales</taxon>
        <taxon>Mollisiaceae</taxon>
        <taxon>Phialocephala</taxon>
        <taxon>Phialocephala fortinii species complex</taxon>
    </lineage>
</organism>
<protein>
    <recommendedName>
        <fullName evidence="3">Secreted protein</fullName>
    </recommendedName>
</protein>
<dbReference type="Gene3D" id="2.60.120.260">
    <property type="entry name" value="Galactose-binding domain-like"/>
    <property type="match status" value="1"/>
</dbReference>
<evidence type="ECO:0000313" key="1">
    <source>
        <dbReference type="EMBL" id="CZR61746.1"/>
    </source>
</evidence>
<sequence length="833" mass="89985">MRLATQTGLLLAASSLRETLALPKSHLDASINTVVGAGTFSNPSVNARPKFRYWLPDASVDPSLVAADIEGIGDVGAGGIELLNYYMYGGEDGNASTDWDIYGFGTPAYNEILKAAAQATKDHGLIMDFCMGPESGQGAPAEPDNPGLSYELISFNATVEPGGTFNGEVPGWGSGTLVSITTAMIVNVSQFDRRYAQSKPRRDYLAIIPPGPNPTSFIKNGSFAVDHFSPNGAQVMTDFLEQFILINGVKELFMEIVLGSSWNMLQIVPLVDALETEHVSKVLILSLGFQDDIDRYRQYVGPAHLAEKRIISCELGAVILEVYELTLRSLLRLTNRAFAAGINMIVFHGSPFSYNYPNTTWPGFTSFDYNFAEMHSRHQPAWEHGYREFMDAVARTQFIQQSGTPKIDLAFWDKPTSSAVRSDNLTELTSAGYTYEYLSPENFQLPQAIVSNGVLSPSGSAYKALVLEQGNILTNTTGEAYVASTPSSIIPLSNVHQIANGSLLVTLGAIGIQPATKVSANSVWYTTWRQTPDGTNYFLVYNDGNSSAGTASFASVGTPFYFDIWTGVISPVLEYAITSGYTTISLKLASGQTVLVAFTSNAQQWAEYIPSLHVSSASVPVLSYNYSKSTGLIAKVQATTSTFTLTTSDSVQYTLNSNGTPAAFNLGNWTLVAESWDPPADLSDANTLGVRTNKTHQLPILLPWTQILELANKSGIGYYSTSFNWRSSTKDYGAIIDFGPVVQSLSVSINGHQLPPVDLTSAKADITSYLVQGENLVEAVAATTLANVLRTIWDELLISGSGPVLPAWVRLPQDEGLLGTVVVTPYKAVKVVS</sequence>
<dbReference type="EMBL" id="FJOG01000019">
    <property type="protein sequence ID" value="CZR61746.1"/>
    <property type="molecule type" value="Genomic_DNA"/>
</dbReference>
<dbReference type="Pfam" id="PF17132">
    <property type="entry name" value="Glyco_hydro_106"/>
    <property type="match status" value="1"/>
</dbReference>